<evidence type="ECO:0000313" key="1">
    <source>
        <dbReference type="EMBL" id="JAD26481.1"/>
    </source>
</evidence>
<dbReference type="AlphaFoldDB" id="A0A0A8YK06"/>
<dbReference type="EMBL" id="GBRH01271414">
    <property type="protein sequence ID" value="JAD26481.1"/>
    <property type="molecule type" value="Transcribed_RNA"/>
</dbReference>
<proteinExistence type="predicted"/>
<organism evidence="1">
    <name type="scientific">Arundo donax</name>
    <name type="common">Giant reed</name>
    <name type="synonym">Donax arundinaceus</name>
    <dbReference type="NCBI Taxonomy" id="35708"/>
    <lineage>
        <taxon>Eukaryota</taxon>
        <taxon>Viridiplantae</taxon>
        <taxon>Streptophyta</taxon>
        <taxon>Embryophyta</taxon>
        <taxon>Tracheophyta</taxon>
        <taxon>Spermatophyta</taxon>
        <taxon>Magnoliopsida</taxon>
        <taxon>Liliopsida</taxon>
        <taxon>Poales</taxon>
        <taxon>Poaceae</taxon>
        <taxon>PACMAD clade</taxon>
        <taxon>Arundinoideae</taxon>
        <taxon>Arundineae</taxon>
        <taxon>Arundo</taxon>
    </lineage>
</organism>
<sequence>MLTHKILQFRSDANTHDFQQALEKLKKCHVMPFGSHFSLLYKDHGSGTYQSQASRIAKY</sequence>
<protein>
    <submittedName>
        <fullName evidence="1">Uncharacterized protein</fullName>
    </submittedName>
</protein>
<name>A0A0A8YK06_ARUDO</name>
<reference evidence="1" key="2">
    <citation type="journal article" date="2015" name="Data Brief">
        <title>Shoot transcriptome of the giant reed, Arundo donax.</title>
        <authorList>
            <person name="Barrero R.A."/>
            <person name="Guerrero F.D."/>
            <person name="Moolhuijzen P."/>
            <person name="Goolsby J.A."/>
            <person name="Tidwell J."/>
            <person name="Bellgard S.E."/>
            <person name="Bellgard M.I."/>
        </authorList>
    </citation>
    <scope>NUCLEOTIDE SEQUENCE</scope>
    <source>
        <tissue evidence="1">Shoot tissue taken approximately 20 cm above the soil surface</tissue>
    </source>
</reference>
<reference evidence="1" key="1">
    <citation type="submission" date="2014-09" db="EMBL/GenBank/DDBJ databases">
        <authorList>
            <person name="Magalhaes I.L.F."/>
            <person name="Oliveira U."/>
            <person name="Santos F.R."/>
            <person name="Vidigal T.H.D.A."/>
            <person name="Brescovit A.D."/>
            <person name="Santos A.J."/>
        </authorList>
    </citation>
    <scope>NUCLEOTIDE SEQUENCE</scope>
    <source>
        <tissue evidence="1">Shoot tissue taken approximately 20 cm above the soil surface</tissue>
    </source>
</reference>
<accession>A0A0A8YK06</accession>